<comment type="caution">
    <text evidence="11">The sequence shown here is derived from an EMBL/GenBank/DDBJ whole genome shotgun (WGS) entry which is preliminary data.</text>
</comment>
<dbReference type="GO" id="GO:0042274">
    <property type="term" value="P:ribosomal small subunit biogenesis"/>
    <property type="evidence" value="ECO:0007669"/>
    <property type="project" value="UniProtKB-UniRule"/>
</dbReference>
<feature type="binding site" evidence="10">
    <location>
        <position position="17"/>
    </location>
    <ligand>
        <name>ATP</name>
        <dbReference type="ChEBI" id="CHEBI:30616"/>
    </ligand>
</feature>
<proteinExistence type="inferred from homology"/>
<dbReference type="InterPro" id="IPR020618">
    <property type="entry name" value="Adenyl_kinase_AK6"/>
</dbReference>
<keyword evidence="5 10" id="KW-0808">Transferase</keyword>
<accession>A0A9P6WIF9</accession>
<organism evidence="11 12">
    <name type="scientific">Pichia californica</name>
    <dbReference type="NCBI Taxonomy" id="460514"/>
    <lineage>
        <taxon>Eukaryota</taxon>
        <taxon>Fungi</taxon>
        <taxon>Dikarya</taxon>
        <taxon>Ascomycota</taxon>
        <taxon>Saccharomycotina</taxon>
        <taxon>Pichiomycetes</taxon>
        <taxon>Pichiales</taxon>
        <taxon>Pichiaceae</taxon>
        <taxon>Pichia</taxon>
    </lineage>
</organism>
<comment type="catalytic activity">
    <reaction evidence="1 10">
        <text>AMP + ATP = 2 ADP</text>
        <dbReference type="Rhea" id="RHEA:12973"/>
        <dbReference type="ChEBI" id="CHEBI:30616"/>
        <dbReference type="ChEBI" id="CHEBI:456215"/>
        <dbReference type="ChEBI" id="CHEBI:456216"/>
        <dbReference type="EC" id="2.7.4.3"/>
    </reaction>
</comment>
<evidence type="ECO:0000256" key="2">
    <source>
        <dbReference type="ARBA" id="ARBA00022490"/>
    </source>
</evidence>
<feature type="binding site" evidence="10">
    <location>
        <position position="20"/>
    </location>
    <ligand>
        <name>ATP</name>
        <dbReference type="ChEBI" id="CHEBI:30616"/>
    </ligand>
</feature>
<dbReference type="GO" id="GO:0005737">
    <property type="term" value="C:cytoplasm"/>
    <property type="evidence" value="ECO:0007669"/>
    <property type="project" value="UniProtKB-SubCell"/>
</dbReference>
<keyword evidence="9 10" id="KW-0539">Nucleus</keyword>
<comment type="similarity">
    <text evidence="10">Belongs to the adenylate kinase family. AK6 subfamily.</text>
</comment>
<feature type="binding site" evidence="10">
    <location>
        <position position="19"/>
    </location>
    <ligand>
        <name>ATP</name>
        <dbReference type="ChEBI" id="CHEBI:30616"/>
    </ligand>
</feature>
<evidence type="ECO:0000256" key="7">
    <source>
        <dbReference type="ARBA" id="ARBA00022777"/>
    </source>
</evidence>
<keyword evidence="8 10" id="KW-0067">ATP-binding</keyword>
<evidence type="ECO:0000256" key="9">
    <source>
        <dbReference type="ARBA" id="ARBA00023242"/>
    </source>
</evidence>
<dbReference type="Proteomes" id="UP000697127">
    <property type="component" value="Unassembled WGS sequence"/>
</dbReference>
<keyword evidence="12" id="KW-1185">Reference proteome</keyword>
<evidence type="ECO:0000256" key="4">
    <source>
        <dbReference type="ARBA" id="ARBA00022552"/>
    </source>
</evidence>
<dbReference type="InterPro" id="IPR027417">
    <property type="entry name" value="P-loop_NTPase"/>
</dbReference>
<dbReference type="FunFam" id="3.40.50.300:FF:000372">
    <property type="entry name" value="Adenylate kinase isoenzyme 6 homolog"/>
    <property type="match status" value="1"/>
</dbReference>
<feature type="binding site" evidence="10">
    <location>
        <position position="21"/>
    </location>
    <ligand>
        <name>ATP</name>
        <dbReference type="ChEBI" id="CHEBI:30616"/>
    </ligand>
</feature>
<evidence type="ECO:0000313" key="12">
    <source>
        <dbReference type="Proteomes" id="UP000697127"/>
    </source>
</evidence>
<dbReference type="SUPFAM" id="SSF52540">
    <property type="entry name" value="P-loop containing nucleoside triphosphate hydrolases"/>
    <property type="match status" value="1"/>
</dbReference>
<evidence type="ECO:0000256" key="5">
    <source>
        <dbReference type="ARBA" id="ARBA00022679"/>
    </source>
</evidence>
<dbReference type="GO" id="GO:0004017">
    <property type="term" value="F:AMP kinase activity"/>
    <property type="evidence" value="ECO:0007669"/>
    <property type="project" value="UniProtKB-UniRule"/>
</dbReference>
<comment type="caution">
    <text evidence="10">Lacks conserved residue(s) required for the propagation of feature annotation.</text>
</comment>
<dbReference type="EC" id="2.7.4.3" evidence="10"/>
<keyword evidence="3 10" id="KW-0690">Ribosome biogenesis</keyword>
<dbReference type="PANTHER" id="PTHR12595">
    <property type="entry name" value="POS9-ACTIVATING FACTOR FAP7-RELATED"/>
    <property type="match status" value="1"/>
</dbReference>
<dbReference type="OrthoDB" id="10251185at2759"/>
<comment type="catalytic activity">
    <reaction evidence="10">
        <text>ATP + H2O = ADP + phosphate + H(+)</text>
        <dbReference type="Rhea" id="RHEA:13065"/>
        <dbReference type="ChEBI" id="CHEBI:15377"/>
        <dbReference type="ChEBI" id="CHEBI:15378"/>
        <dbReference type="ChEBI" id="CHEBI:30616"/>
        <dbReference type="ChEBI" id="CHEBI:43474"/>
        <dbReference type="ChEBI" id="CHEBI:456216"/>
    </reaction>
</comment>
<protein>
    <recommendedName>
        <fullName evidence="10">Adenylate kinase isoenzyme 6 homolog</fullName>
        <shortName evidence="10">AK6</shortName>
        <ecNumber evidence="10">2.7.4.3</ecNumber>
    </recommendedName>
    <alternativeName>
        <fullName evidence="10">Dual activity adenylate kinase/ATPase</fullName>
        <shortName evidence="10">AK/ATPase</shortName>
    </alternativeName>
</protein>
<evidence type="ECO:0000256" key="6">
    <source>
        <dbReference type="ARBA" id="ARBA00022741"/>
    </source>
</evidence>
<feature type="binding site" evidence="10">
    <location>
        <position position="114"/>
    </location>
    <ligand>
        <name>ATP</name>
        <dbReference type="ChEBI" id="CHEBI:30616"/>
    </ligand>
</feature>
<dbReference type="AlphaFoldDB" id="A0A9P6WIF9"/>
<keyword evidence="4 10" id="KW-0698">rRNA processing</keyword>
<comment type="subcellular location">
    <subcellularLocation>
        <location evidence="10">Cytoplasm</location>
    </subcellularLocation>
    <subcellularLocation>
        <location evidence="10">Nucleus</location>
    </subcellularLocation>
</comment>
<dbReference type="GO" id="GO:0016887">
    <property type="term" value="F:ATP hydrolysis activity"/>
    <property type="evidence" value="ECO:0007669"/>
    <property type="project" value="UniProtKB-UniRule"/>
</dbReference>
<dbReference type="HAMAP" id="MF_00039">
    <property type="entry name" value="Adenylate_kinase_AK6"/>
    <property type="match status" value="1"/>
</dbReference>
<dbReference type="GO" id="GO:0005634">
    <property type="term" value="C:nucleus"/>
    <property type="evidence" value="ECO:0007669"/>
    <property type="project" value="UniProtKB-SubCell"/>
</dbReference>
<reference evidence="11" key="1">
    <citation type="submission" date="2020-11" db="EMBL/GenBank/DDBJ databases">
        <title>Kefir isolates.</title>
        <authorList>
            <person name="Marcisauskas S."/>
            <person name="Kim Y."/>
            <person name="Blasche S."/>
        </authorList>
    </citation>
    <scope>NUCLEOTIDE SEQUENCE</scope>
    <source>
        <strain evidence="11">Olga-1</strain>
    </source>
</reference>
<keyword evidence="7 10" id="KW-0418">Kinase</keyword>
<dbReference type="PANTHER" id="PTHR12595:SF0">
    <property type="entry name" value="ADENYLATE KINASE ISOENZYME 6"/>
    <property type="match status" value="1"/>
</dbReference>
<comment type="function">
    <text evidence="10">Broad-specificity nucleoside monophosphate (NMP) kinase that catalyzes the reversible transfer of the terminal phosphate group between nucleoside triphosphates and monophosphates. Has also ATPase activity. Involved in the late cytoplasmic maturation steps of the 40S ribosomal particles, specifically 18S rRNA maturation. While NMP activity is not required for ribosome maturation, ATPase activity is. Associates transiently with small ribosomal subunit protein uS11. ATP hydrolysis breaks the interaction with uS11. May temporarily remove uS11 from the ribosome to enable a conformational change of the ribosomal RNA that is needed for the final maturation step of the small ribosomal subunit. Its NMP activity may have a role in nuclear energy homeostasis.</text>
</comment>
<dbReference type="Pfam" id="PF13238">
    <property type="entry name" value="AAA_18"/>
    <property type="match status" value="1"/>
</dbReference>
<name>A0A9P6WIF9_9ASCO</name>
<gene>
    <name evidence="11" type="primary">FAP7</name>
    <name evidence="11" type="ORF">C6P40_004314</name>
</gene>
<evidence type="ECO:0000256" key="8">
    <source>
        <dbReference type="ARBA" id="ARBA00022840"/>
    </source>
</evidence>
<dbReference type="GO" id="GO:0006364">
    <property type="term" value="P:rRNA processing"/>
    <property type="evidence" value="ECO:0007669"/>
    <property type="project" value="UniProtKB-KW"/>
</dbReference>
<comment type="subunit">
    <text evidence="10">Interacts with small ribosomal subunit protein uS11. Not a structural component of 43S pre-ribosomes, but transiently interacts with them by binding to uS11.</text>
</comment>
<dbReference type="GO" id="GO:0005524">
    <property type="term" value="F:ATP binding"/>
    <property type="evidence" value="ECO:0007669"/>
    <property type="project" value="UniProtKB-KW"/>
</dbReference>
<keyword evidence="2 10" id="KW-0963">Cytoplasm</keyword>
<evidence type="ECO:0000256" key="10">
    <source>
        <dbReference type="HAMAP-Rule" id="MF_03173"/>
    </source>
</evidence>
<evidence type="ECO:0000256" key="3">
    <source>
        <dbReference type="ARBA" id="ARBA00022517"/>
    </source>
</evidence>
<keyword evidence="6 10" id="KW-0547">Nucleotide-binding</keyword>
<feature type="region of interest" description="LID" evidence="10">
    <location>
        <begin position="113"/>
        <end position="123"/>
    </location>
</feature>
<evidence type="ECO:0000313" key="11">
    <source>
        <dbReference type="EMBL" id="KAG0686363.1"/>
    </source>
</evidence>
<dbReference type="EMBL" id="PUHW01000566">
    <property type="protein sequence ID" value="KAG0686363.1"/>
    <property type="molecule type" value="Genomic_DNA"/>
</dbReference>
<feature type="binding site" evidence="10">
    <location>
        <position position="22"/>
    </location>
    <ligand>
        <name>ATP</name>
        <dbReference type="ChEBI" id="CHEBI:30616"/>
    </ligand>
</feature>
<evidence type="ECO:0000256" key="1">
    <source>
        <dbReference type="ARBA" id="ARBA00000582"/>
    </source>
</evidence>
<sequence length="184" mass="21131">MVSFRKLPNIIITGTPGCGKTSHAEEFVSQNPEFTHINVSEFAKKNDCIEGYDEDRDSSIVNEDRLLDILEPLSEKGGLVIDWHCCEIFPERWIDLVVVIRCDNTVLYNRLEARGYKQSKITENVECEIMQILLTEAMENYNSNIVVELNSESLDSLDENVSRISQWVEMWKENNPNGISNELD</sequence>
<dbReference type="Gene3D" id="3.40.50.300">
    <property type="entry name" value="P-loop containing nucleotide triphosphate hydrolases"/>
    <property type="match status" value="1"/>
</dbReference>
<feature type="region of interest" description="NMPbind" evidence="10">
    <location>
        <begin position="38"/>
        <end position="61"/>
    </location>
</feature>